<evidence type="ECO:0000313" key="1">
    <source>
        <dbReference type="EMBL" id="KAF0547677.1"/>
    </source>
</evidence>
<organism evidence="1 2">
    <name type="scientific">Gigaspora margarita</name>
    <dbReference type="NCBI Taxonomy" id="4874"/>
    <lineage>
        <taxon>Eukaryota</taxon>
        <taxon>Fungi</taxon>
        <taxon>Fungi incertae sedis</taxon>
        <taxon>Mucoromycota</taxon>
        <taxon>Glomeromycotina</taxon>
        <taxon>Glomeromycetes</taxon>
        <taxon>Diversisporales</taxon>
        <taxon>Gigasporaceae</taxon>
        <taxon>Gigaspora</taxon>
    </lineage>
</organism>
<sequence length="218" mass="25003">MSELNLYDLEKYKSLSSLEDASNELKKKEPKFKELLKKIMDLAKSRKIELGLRLIHSHDIPLEDGQAMVENFGNYQDKPALITSAAIPNRETYPASWILCDNKYLVFEYSTDLRVKQVYEKLLEDSSALDEISAHIRQYNLDSLIGPCIVAREAMTKFDIGQGQVLGEDTVKVGDKYVNIIQSRPNEESKHIEALWGAKVNNFCMTMVKCWFGKCDYH</sequence>
<dbReference type="EMBL" id="WTPW01000105">
    <property type="protein sequence ID" value="KAF0547677.1"/>
    <property type="molecule type" value="Genomic_DNA"/>
</dbReference>
<keyword evidence="2" id="KW-1185">Reference proteome</keyword>
<dbReference type="OrthoDB" id="2322999at2759"/>
<name>A0A8H4ESM2_GIGMA</name>
<evidence type="ECO:0000313" key="2">
    <source>
        <dbReference type="Proteomes" id="UP000439903"/>
    </source>
</evidence>
<protein>
    <submittedName>
        <fullName evidence="1">Uncharacterized protein</fullName>
    </submittedName>
</protein>
<proteinExistence type="predicted"/>
<gene>
    <name evidence="1" type="ORF">F8M41_000556</name>
</gene>
<accession>A0A8H4ESM2</accession>
<reference evidence="1 2" key="1">
    <citation type="journal article" date="2019" name="Environ. Microbiol.">
        <title>At the nexus of three kingdoms: the genome of the mycorrhizal fungus Gigaspora margarita provides insights into plant, endobacterial and fungal interactions.</title>
        <authorList>
            <person name="Venice F."/>
            <person name="Ghignone S."/>
            <person name="Salvioli di Fossalunga A."/>
            <person name="Amselem J."/>
            <person name="Novero M."/>
            <person name="Xianan X."/>
            <person name="Sedzielewska Toro K."/>
            <person name="Morin E."/>
            <person name="Lipzen A."/>
            <person name="Grigoriev I.V."/>
            <person name="Henrissat B."/>
            <person name="Martin F.M."/>
            <person name="Bonfante P."/>
        </authorList>
    </citation>
    <scope>NUCLEOTIDE SEQUENCE [LARGE SCALE GENOMIC DNA]</scope>
    <source>
        <strain evidence="1 2">BEG34</strain>
    </source>
</reference>
<dbReference type="Proteomes" id="UP000439903">
    <property type="component" value="Unassembled WGS sequence"/>
</dbReference>
<dbReference type="AlphaFoldDB" id="A0A8H4ESM2"/>
<comment type="caution">
    <text evidence="1">The sequence shown here is derived from an EMBL/GenBank/DDBJ whole genome shotgun (WGS) entry which is preliminary data.</text>
</comment>